<dbReference type="Pfam" id="PF14765">
    <property type="entry name" value="PS-DH"/>
    <property type="match status" value="1"/>
</dbReference>
<dbReference type="STRING" id="1328760.A0A165I743"/>
<dbReference type="GO" id="GO:0006633">
    <property type="term" value="P:fatty acid biosynthetic process"/>
    <property type="evidence" value="ECO:0007669"/>
    <property type="project" value="InterPro"/>
</dbReference>
<dbReference type="InterPro" id="IPR001227">
    <property type="entry name" value="Ac_transferase_dom_sf"/>
</dbReference>
<dbReference type="InterPro" id="IPR016039">
    <property type="entry name" value="Thiolase-like"/>
</dbReference>
<dbReference type="InterPro" id="IPR018201">
    <property type="entry name" value="Ketoacyl_synth_AS"/>
</dbReference>
<dbReference type="InterPro" id="IPR014031">
    <property type="entry name" value="Ketoacyl_synth_C"/>
</dbReference>
<evidence type="ECO:0000256" key="7">
    <source>
        <dbReference type="ARBA" id="ARBA00023315"/>
    </source>
</evidence>
<dbReference type="InterPro" id="IPR014043">
    <property type="entry name" value="Acyl_transferase_dom"/>
</dbReference>
<dbReference type="Gene3D" id="3.40.50.150">
    <property type="entry name" value="Vaccinia Virus protein VP39"/>
    <property type="match status" value="1"/>
</dbReference>
<dbReference type="RefSeq" id="XP_018190043.1">
    <property type="nucleotide sequence ID" value="XM_018330199.1"/>
</dbReference>
<evidence type="ECO:0000256" key="6">
    <source>
        <dbReference type="ARBA" id="ARBA00023268"/>
    </source>
</evidence>
<dbReference type="InterPro" id="IPR016035">
    <property type="entry name" value="Acyl_Trfase/lysoPLipase"/>
</dbReference>
<keyword evidence="6" id="KW-0511">Multifunctional enzyme</keyword>
<dbReference type="PROSITE" id="PS52019">
    <property type="entry name" value="PKS_MFAS_DH"/>
    <property type="match status" value="1"/>
</dbReference>
<dbReference type="SUPFAM" id="SSF53901">
    <property type="entry name" value="Thiolase-like"/>
    <property type="match status" value="1"/>
</dbReference>
<dbReference type="InterPro" id="IPR036291">
    <property type="entry name" value="NAD(P)-bd_dom_sf"/>
</dbReference>
<dbReference type="InterPro" id="IPR011032">
    <property type="entry name" value="GroES-like_sf"/>
</dbReference>
<keyword evidence="4" id="KW-0521">NADP</keyword>
<dbReference type="CDD" id="cd02440">
    <property type="entry name" value="AdoMet_MTases"/>
    <property type="match status" value="1"/>
</dbReference>
<dbReference type="InterPro" id="IPR057326">
    <property type="entry name" value="KR_dom"/>
</dbReference>
<dbReference type="Pfam" id="PF00698">
    <property type="entry name" value="Acyl_transf_1"/>
    <property type="match status" value="1"/>
</dbReference>
<feature type="domain" description="Carrier" evidence="9">
    <location>
        <begin position="2435"/>
        <end position="2512"/>
    </location>
</feature>
<dbReference type="GO" id="GO:0004315">
    <property type="term" value="F:3-oxoacyl-[acyl-carrier-protein] synthase activity"/>
    <property type="evidence" value="ECO:0007669"/>
    <property type="project" value="InterPro"/>
</dbReference>
<dbReference type="PROSITE" id="PS50075">
    <property type="entry name" value="CARRIER"/>
    <property type="match status" value="1"/>
</dbReference>
<dbReference type="InterPro" id="IPR029063">
    <property type="entry name" value="SAM-dependent_MTases_sf"/>
</dbReference>
<keyword evidence="7" id="KW-0012">Acyltransferase</keyword>
<name>A0A165I743_XYLHT</name>
<evidence type="ECO:0000313" key="13">
    <source>
        <dbReference type="Proteomes" id="UP000076632"/>
    </source>
</evidence>
<dbReference type="PROSITE" id="PS52004">
    <property type="entry name" value="KS3_2"/>
    <property type="match status" value="1"/>
</dbReference>
<dbReference type="GO" id="GO:0004312">
    <property type="term" value="F:fatty acid synthase activity"/>
    <property type="evidence" value="ECO:0007669"/>
    <property type="project" value="TreeGrafter"/>
</dbReference>
<protein>
    <submittedName>
        <fullName evidence="12">Uncharacterized protein</fullName>
    </submittedName>
</protein>
<dbReference type="Gene3D" id="1.10.1200.10">
    <property type="entry name" value="ACP-like"/>
    <property type="match status" value="1"/>
</dbReference>
<proteinExistence type="predicted"/>
<dbReference type="Gene3D" id="3.10.129.110">
    <property type="entry name" value="Polyketide synthase dehydratase"/>
    <property type="match status" value="1"/>
</dbReference>
<evidence type="ECO:0000259" key="11">
    <source>
        <dbReference type="PROSITE" id="PS52019"/>
    </source>
</evidence>
<dbReference type="InterPro" id="IPR049900">
    <property type="entry name" value="PKS_mFAS_DH"/>
</dbReference>
<dbReference type="SUPFAM" id="SSF51735">
    <property type="entry name" value="NAD(P)-binding Rossmann-fold domains"/>
    <property type="match status" value="2"/>
</dbReference>
<dbReference type="SUPFAM" id="SSF52151">
    <property type="entry name" value="FabD/lysophospholipase-like"/>
    <property type="match status" value="1"/>
</dbReference>
<dbReference type="EMBL" id="KV407456">
    <property type="protein sequence ID" value="KZF24488.1"/>
    <property type="molecule type" value="Genomic_DNA"/>
</dbReference>
<dbReference type="SMART" id="SM00825">
    <property type="entry name" value="PKS_KS"/>
    <property type="match status" value="1"/>
</dbReference>
<evidence type="ECO:0000256" key="4">
    <source>
        <dbReference type="ARBA" id="ARBA00022857"/>
    </source>
</evidence>
<comment type="caution">
    <text evidence="8">Lacks conserved residue(s) required for the propagation of feature annotation.</text>
</comment>
<dbReference type="SMART" id="SM00826">
    <property type="entry name" value="PKS_DH"/>
    <property type="match status" value="1"/>
</dbReference>
<organism evidence="12 13">
    <name type="scientific">Xylona heveae (strain CBS 132557 / TC161)</name>
    <dbReference type="NCBI Taxonomy" id="1328760"/>
    <lineage>
        <taxon>Eukaryota</taxon>
        <taxon>Fungi</taxon>
        <taxon>Dikarya</taxon>
        <taxon>Ascomycota</taxon>
        <taxon>Pezizomycotina</taxon>
        <taxon>Xylonomycetes</taxon>
        <taxon>Xylonales</taxon>
        <taxon>Xylonaceae</taxon>
        <taxon>Xylona</taxon>
    </lineage>
</organism>
<dbReference type="GO" id="GO:0016491">
    <property type="term" value="F:oxidoreductase activity"/>
    <property type="evidence" value="ECO:0007669"/>
    <property type="project" value="UniProtKB-KW"/>
</dbReference>
<keyword evidence="1" id="KW-0596">Phosphopantetheine</keyword>
<dbReference type="OrthoDB" id="329835at2759"/>
<dbReference type="InterPro" id="IPR032821">
    <property type="entry name" value="PKS_assoc"/>
</dbReference>
<evidence type="ECO:0000259" key="10">
    <source>
        <dbReference type="PROSITE" id="PS52004"/>
    </source>
</evidence>
<dbReference type="InterPro" id="IPR020843">
    <property type="entry name" value="ER"/>
</dbReference>
<dbReference type="PANTHER" id="PTHR43775:SF50">
    <property type="entry name" value="HIGHLY REDUCING POLYKETIDE SYNTHASE SRDA"/>
    <property type="match status" value="1"/>
</dbReference>
<sequence length="2512" mass="273400">MEPEEFDSNAALAGVASMETPRVPIAEPIAIVGMGCRWPGTAVNPSKFWELMMEKRSAHSDFPANRFNIDAYYHPNRSRPGSLTTKGGYFIQDDPKLFDPAFFGINSVEAMTLDPAQRKILEVVYEALESAGATLESISGTNTGCFMGNFNHDHLFGEVRDSEYTKPYTATSAIAPFLSNRVSYVFNLTGPSMTVDTACSASLYALHLACLSLQSGESSAALVGSSNLILSPDMQIFLDKLGALSPTSQCHTFDASGDGYGRADGFGVFYLKRLSDAVRDRDPIRSVIRATAVNANGKNSGITHPSAAAQEAAMRYAYARAGTLDPDMTGYYECHGTGTPVGDPLELSAISRVFSKGRTLDKPLLIGSVKTNVGHSEPTSGLAGLMKAVLAIEKNIIPPTTGVTNLNPRIDFNANKFKIVTESTAWPSHIPVRRASVASSGFGGANAHVILEGVESFIPNYKHGQRLVDSGEKPVSSEIPPEYLLPFSAHDKDSLENNIEALRNVASEYSIADLSYTLGARRSRFLHKAFAVSDQDSLSTSLEANNVTHASTVIQEPSSLGFIFTGQGAQWAGMGKELIFRFPIFKQTIETLDDILQSLDEPPSWKFLDLLQEPKETSRVNNADISQPICTALQIGLVELLASWNIEPVATMGHSSGELGAAYASGIITGEEAIVAAYYRGKAVTKITKKGSMAAIGLGRDAIEPRLSNYDGIVKVAAVNSPEGVTISGDPETIDQITKDVSAEGVFARVLQTGGKAYHSPHMKEVSEYYESATSNGLKQIANDRVRLQRPLKTFFSSVYGKRFQGDGLDAAYWRENLENPVLFTTALEDLVSTPDVPVDMLVEVGPHSALAGPIRQLESLLKSKGKKFPGYSSVLTRGKDAVTCALSLAGTLFTRCVDINFDEINAVRDQKTGSQRKGHVIPDLPTYRYQYKDIFWHENRIHREVKERKFLRHDLLGSRIPGCSPRSPSWRNIITVQDVPWLEDCKVRGTTTLSPACFLVMAMEAVKQMFSEKEGNERISGYHFPAVTFEDPVLLGVSASDTELVISLHEQGSSQSRFSQAFEIVSIADGRTTVHCSGLVSIQSQNISTKSQVNMAETPKPVSADAWYSRFASLGLEYGPAFQAMSFLRTNPVGNKAGAQIALLPSTGRPIGESSYEVHPTAIDACIQLGLIAAKRGEPRNAHNLVRPITLSRLSIPVSSEAIEDIDGSAMAWGKQTDTGNLEARVQLISSSGKVVMDIGNVVAEPVKSSRQAENAGATPFTHPVWKADYTRLLPERAREMFPPVSFEAAEAFEKIDQASIAILVQFVSKIAPNVDRSELDIGLVRFWDWMHATVKKAESGEIAYGKEALALSPSSRDTLIDKICTEVGPVAVEAQLMHRMYQNMERIFNNEASAHEVLMEGELLPKLYTNSATASGSMVQLRRVIDLIGHKSPAANYLEIGGGTGGATREILAVLNGKDPVRRYGSYTFTDVSSFFLSGAREEFKEYGGMKYATIDIERDVSDQGFEKGSMDVIIAANVLHATTVMKETLTHVRSLLKPGGKLVLVETTIEPIWLAIVLGGFQDYWKGHTDGRPNSPFMTVAKWETILKETGFTRPAIELDDYIQPSQFMNVMVSTAIEPEPVNSVSKDKADEALTLVYRDQTVALASEVENLAKEQSISINVVSLSELGDVSGQVIMLAELERPLFPDMNETEFTNLKKLSDNAKSIVWVTPSGFQPEDSPKSVLVTGFAQAIKAQNPTLPFVVLRLDIKGGEESQLAKLILSEGLSAPAETETELTYLDGLIQIKRILPTAPPAIKSTAKARYADDIAEILTNRIDTSKPLEPEEIEFDLKTVALKHSGSADGVPGFSLTGECTGTVTRVGSRILGLHKGDNVFALARGGWQSKMRVSRDLIKLLRPGEILEKVTTMPIAYCSALYLIKHIAKVSAGDNLLLHILDEDIALAMSTIAKLKGAKVFASIGPNQSSEAVARELQIPVENVLKPDEGSFVNDALQLTKEKGFDIIVAHESQGYVDELSAMVSPLGFVVRIAAEKDQGRQLWHRQRDQNWALVSLDMDLIVSKKPKVFSSLLAETLSLYREGVIQFPSPASVLPMSAIRDESFPEMDAVKFGKSVLRIDQSAQETALPHAWTLKCSPHESYILIGCLESHLGREIGMWLAEKGAKDLVFISQPQTVSTHASGIDDYSKQLADLGVSLSFVESSMTKPNDVDLLKVKFRKSIGGIIQGPANLEDESLDGLDHAQYQKAFRSQSYQLRRLHELVKEGPPPRFITLLGSIKSVLGDSGLTLNPLIDTLRESIARQWRSQGFNARFIALGPVQEEGDNAEVGLATRPIDEVLELLEAAIVDGIPDKANESEEFEALAEPSSLLLGLDPSKAKLPVESDTDAGEDVPWSQNIAVSAMIRALQSSSENAEQSTESVPVGEVLSTIDKNDQRYVEVAMDAIVDTMAKLLFVAREQISVKKALASYGLDSMIASQLRTFFAASFGLNVALNELMSQDTTIDALAGKVQAA</sequence>
<dbReference type="InterPro" id="IPR020807">
    <property type="entry name" value="PKS_DH"/>
</dbReference>
<accession>A0A165I743</accession>
<dbReference type="CDD" id="cd05195">
    <property type="entry name" value="enoyl_red"/>
    <property type="match status" value="1"/>
</dbReference>
<dbReference type="InterPro" id="IPR014030">
    <property type="entry name" value="Ketoacyl_synth_N"/>
</dbReference>
<evidence type="ECO:0000259" key="9">
    <source>
        <dbReference type="PROSITE" id="PS50075"/>
    </source>
</evidence>
<gene>
    <name evidence="12" type="ORF">L228DRAFT_218919</name>
</gene>
<dbReference type="GeneID" id="28895336"/>
<evidence type="ECO:0000256" key="3">
    <source>
        <dbReference type="ARBA" id="ARBA00022679"/>
    </source>
</evidence>
<dbReference type="Pfam" id="PF00109">
    <property type="entry name" value="ketoacyl-synt"/>
    <property type="match status" value="1"/>
</dbReference>
<dbReference type="Gene3D" id="3.40.47.10">
    <property type="match status" value="1"/>
</dbReference>
<dbReference type="Pfam" id="PF00550">
    <property type="entry name" value="PP-binding"/>
    <property type="match status" value="1"/>
</dbReference>
<dbReference type="SMART" id="SM00827">
    <property type="entry name" value="PKS_AT"/>
    <property type="match status" value="1"/>
</dbReference>
<evidence type="ECO:0000256" key="5">
    <source>
        <dbReference type="ARBA" id="ARBA00023002"/>
    </source>
</evidence>
<keyword evidence="13" id="KW-1185">Reference proteome</keyword>
<keyword evidence="2" id="KW-0597">Phosphoprotein</keyword>
<dbReference type="SMART" id="SM00822">
    <property type="entry name" value="PKS_KR"/>
    <property type="match status" value="1"/>
</dbReference>
<dbReference type="Gene3D" id="3.40.366.10">
    <property type="entry name" value="Malonyl-Coenzyme A Acyl Carrier Protein, domain 2"/>
    <property type="match status" value="1"/>
</dbReference>
<dbReference type="InterPro" id="IPR049551">
    <property type="entry name" value="PKS_DH_C"/>
</dbReference>
<dbReference type="InterPro" id="IPR013968">
    <property type="entry name" value="PKS_KR"/>
</dbReference>
<dbReference type="InterPro" id="IPR049552">
    <property type="entry name" value="PKS_DH_N"/>
</dbReference>
<dbReference type="Gene3D" id="3.90.180.10">
    <property type="entry name" value="Medium-chain alcohol dehydrogenases, catalytic domain"/>
    <property type="match status" value="1"/>
</dbReference>
<keyword evidence="5" id="KW-0560">Oxidoreductase</keyword>
<keyword evidence="3" id="KW-0808">Transferase</keyword>
<dbReference type="Pfam" id="PF08242">
    <property type="entry name" value="Methyltransf_12"/>
    <property type="match status" value="1"/>
</dbReference>
<evidence type="ECO:0000256" key="1">
    <source>
        <dbReference type="ARBA" id="ARBA00022450"/>
    </source>
</evidence>
<dbReference type="SMART" id="SM00829">
    <property type="entry name" value="PKS_ER"/>
    <property type="match status" value="1"/>
</dbReference>
<dbReference type="Pfam" id="PF21089">
    <property type="entry name" value="PKS_DH_N"/>
    <property type="match status" value="1"/>
</dbReference>
<dbReference type="SUPFAM" id="SSF53335">
    <property type="entry name" value="S-adenosyl-L-methionine-dependent methyltransferases"/>
    <property type="match status" value="1"/>
</dbReference>
<evidence type="ECO:0000256" key="2">
    <source>
        <dbReference type="ARBA" id="ARBA00022553"/>
    </source>
</evidence>
<reference evidence="12 13" key="1">
    <citation type="journal article" date="2016" name="Fungal Biol.">
        <title>The genome of Xylona heveae provides a window into fungal endophytism.</title>
        <authorList>
            <person name="Gazis R."/>
            <person name="Kuo A."/>
            <person name="Riley R."/>
            <person name="LaButti K."/>
            <person name="Lipzen A."/>
            <person name="Lin J."/>
            <person name="Amirebrahimi M."/>
            <person name="Hesse C.N."/>
            <person name="Spatafora J.W."/>
            <person name="Henrissat B."/>
            <person name="Hainaut M."/>
            <person name="Grigoriev I.V."/>
            <person name="Hibbett D.S."/>
        </authorList>
    </citation>
    <scope>NUCLEOTIDE SEQUENCE [LARGE SCALE GENOMIC DNA]</scope>
    <source>
        <strain evidence="12 13">TC161</strain>
    </source>
</reference>
<dbReference type="Proteomes" id="UP000076632">
    <property type="component" value="Unassembled WGS sequence"/>
</dbReference>
<dbReference type="Pfam" id="PF08659">
    <property type="entry name" value="KR"/>
    <property type="match status" value="1"/>
</dbReference>
<dbReference type="SUPFAM" id="SSF55048">
    <property type="entry name" value="Probable ACP-binding domain of malonyl-CoA ACP transacylase"/>
    <property type="match status" value="1"/>
</dbReference>
<evidence type="ECO:0000256" key="8">
    <source>
        <dbReference type="PROSITE-ProRule" id="PRU01363"/>
    </source>
</evidence>
<dbReference type="SUPFAM" id="SSF50129">
    <property type="entry name" value="GroES-like"/>
    <property type="match status" value="1"/>
</dbReference>
<feature type="region of interest" description="N-terminal hotdog fold" evidence="8">
    <location>
        <begin position="954"/>
        <end position="1088"/>
    </location>
</feature>
<dbReference type="Pfam" id="PF02801">
    <property type="entry name" value="Ketoacyl-synt_C"/>
    <property type="match status" value="1"/>
</dbReference>
<dbReference type="InterPro" id="IPR013217">
    <property type="entry name" value="Methyltransf_12"/>
</dbReference>
<dbReference type="OMA" id="LRPQWRN"/>
<dbReference type="InterPro" id="IPR009081">
    <property type="entry name" value="PP-bd_ACP"/>
</dbReference>
<dbReference type="InterPro" id="IPR036736">
    <property type="entry name" value="ACP-like_sf"/>
</dbReference>
<dbReference type="Gene3D" id="3.40.50.720">
    <property type="entry name" value="NAD(P)-binding Rossmann-like Domain"/>
    <property type="match status" value="2"/>
</dbReference>
<dbReference type="InterPro" id="IPR042104">
    <property type="entry name" value="PKS_dehydratase_sf"/>
</dbReference>
<dbReference type="GO" id="GO:0044550">
    <property type="term" value="P:secondary metabolite biosynthetic process"/>
    <property type="evidence" value="ECO:0007669"/>
    <property type="project" value="TreeGrafter"/>
</dbReference>
<dbReference type="CDD" id="cd00833">
    <property type="entry name" value="PKS"/>
    <property type="match status" value="1"/>
</dbReference>
<dbReference type="Pfam" id="PF16197">
    <property type="entry name" value="KAsynt_C_assoc"/>
    <property type="match status" value="1"/>
</dbReference>
<feature type="domain" description="PKS/mFAS DH" evidence="11">
    <location>
        <begin position="954"/>
        <end position="1254"/>
    </location>
</feature>
<dbReference type="PANTHER" id="PTHR43775">
    <property type="entry name" value="FATTY ACID SYNTHASE"/>
    <property type="match status" value="1"/>
</dbReference>
<feature type="region of interest" description="C-terminal hotdog fold" evidence="8">
    <location>
        <begin position="1100"/>
        <end position="1254"/>
    </location>
</feature>
<dbReference type="InParanoid" id="A0A165I743"/>
<dbReference type="InterPro" id="IPR050091">
    <property type="entry name" value="PKS_NRPS_Biosynth_Enz"/>
</dbReference>
<evidence type="ECO:0000313" key="12">
    <source>
        <dbReference type="EMBL" id="KZF24488.1"/>
    </source>
</evidence>
<feature type="domain" description="Ketosynthase family 3 (KS3)" evidence="10">
    <location>
        <begin position="26"/>
        <end position="453"/>
    </location>
</feature>
<dbReference type="InterPro" id="IPR016036">
    <property type="entry name" value="Malonyl_transacylase_ACP-bd"/>
</dbReference>
<dbReference type="SUPFAM" id="SSF47336">
    <property type="entry name" value="ACP-like"/>
    <property type="match status" value="1"/>
</dbReference>
<dbReference type="InterPro" id="IPR020841">
    <property type="entry name" value="PKS_Beta-ketoAc_synthase_dom"/>
</dbReference>
<dbReference type="PROSITE" id="PS00606">
    <property type="entry name" value="KS3_1"/>
    <property type="match status" value="1"/>
</dbReference>